<dbReference type="InterPro" id="IPR015421">
    <property type="entry name" value="PyrdxlP-dep_Trfase_major"/>
</dbReference>
<dbReference type="SUPFAM" id="SSF53383">
    <property type="entry name" value="PLP-dependent transferases"/>
    <property type="match status" value="1"/>
</dbReference>
<protein>
    <submittedName>
        <fullName evidence="2">Selenocysteine lyase/cysteine desulfurase</fullName>
    </submittedName>
</protein>
<proteinExistence type="predicted"/>
<sequence>MSTLASHFTGGRDYLAACTLGLPTRGTVRAVRSDLDAAASGRPDVAAASRAVEAARAAYARLVRSPVGDVAIASQTSVMVSLVAASLPDDAEVLCPEGDFSSLVAPFAYAGRGIRLRTAPLAHLADAVTSGTSLVAFSLVQSATGEVADAAGIAAAATRTGARTLCDLTQAAGWLPVDATLFDATVCHAYKWLCCPRGVGFLTVTPSFAAALRPVQAGWYSGDDPWSSCYGTGGTLASDARRFDVSPAWQAFVGAAPALEMFADADITELYAHATGLAARFRAGLGLAQPARPSAIVTWPDATGEALARLTARGITASGRAGRARVAFHVFNDDADVDRALGALGAIRAHGAGGLLAGDGALGASGLFAGDGACAPGGAGRVPGLLDARGTGARTAPDSARHVVALSYSI</sequence>
<name>A0A7W5CJU5_9MICO</name>
<dbReference type="GO" id="GO:0016829">
    <property type="term" value="F:lyase activity"/>
    <property type="evidence" value="ECO:0007669"/>
    <property type="project" value="UniProtKB-KW"/>
</dbReference>
<dbReference type="InterPro" id="IPR015424">
    <property type="entry name" value="PyrdxlP-dep_Trfase"/>
</dbReference>
<dbReference type="InterPro" id="IPR015422">
    <property type="entry name" value="PyrdxlP-dep_Trfase_small"/>
</dbReference>
<gene>
    <name evidence="2" type="ORF">FHS07_002231</name>
</gene>
<dbReference type="InterPro" id="IPR000192">
    <property type="entry name" value="Aminotrans_V_dom"/>
</dbReference>
<evidence type="ECO:0000313" key="3">
    <source>
        <dbReference type="Proteomes" id="UP000543579"/>
    </source>
</evidence>
<feature type="domain" description="Aminotransferase class V" evidence="1">
    <location>
        <begin position="48"/>
        <end position="285"/>
    </location>
</feature>
<dbReference type="AlphaFoldDB" id="A0A7W5CJU5"/>
<dbReference type="Proteomes" id="UP000543579">
    <property type="component" value="Unassembled WGS sequence"/>
</dbReference>
<dbReference type="PANTHER" id="PTHR43586:SF21">
    <property type="entry name" value="PYRIDOXAL PHOSPHATE (PLP)-DEPENDENT ASPARTATE AMINOTRANSFERASE SUPERFAMILY"/>
    <property type="match status" value="1"/>
</dbReference>
<dbReference type="PANTHER" id="PTHR43586">
    <property type="entry name" value="CYSTEINE DESULFURASE"/>
    <property type="match status" value="1"/>
</dbReference>
<comment type="caution">
    <text evidence="2">The sequence shown here is derived from an EMBL/GenBank/DDBJ whole genome shotgun (WGS) entry which is preliminary data.</text>
</comment>
<dbReference type="Pfam" id="PF00266">
    <property type="entry name" value="Aminotran_5"/>
    <property type="match status" value="1"/>
</dbReference>
<reference evidence="2 3" key="1">
    <citation type="submission" date="2020-08" db="EMBL/GenBank/DDBJ databases">
        <title>Genomic Encyclopedia of Type Strains, Phase III (KMG-III): the genomes of soil and plant-associated and newly described type strains.</title>
        <authorList>
            <person name="Whitman W."/>
        </authorList>
    </citation>
    <scope>NUCLEOTIDE SEQUENCE [LARGE SCALE GENOMIC DNA]</scope>
    <source>
        <strain evidence="2 3">CECT 8356</strain>
    </source>
</reference>
<dbReference type="Gene3D" id="3.90.1150.10">
    <property type="entry name" value="Aspartate Aminotransferase, domain 1"/>
    <property type="match status" value="1"/>
</dbReference>
<dbReference type="EMBL" id="JACHXY010000002">
    <property type="protein sequence ID" value="MBB3158535.1"/>
    <property type="molecule type" value="Genomic_DNA"/>
</dbReference>
<evidence type="ECO:0000259" key="1">
    <source>
        <dbReference type="Pfam" id="PF00266"/>
    </source>
</evidence>
<dbReference type="Gene3D" id="3.40.640.10">
    <property type="entry name" value="Type I PLP-dependent aspartate aminotransferase-like (Major domain)"/>
    <property type="match status" value="1"/>
</dbReference>
<accession>A0A7W5CJU5</accession>
<keyword evidence="2" id="KW-0456">Lyase</keyword>
<organism evidence="2 3">
    <name type="scientific">Microbacterium proteolyticum</name>
    <dbReference type="NCBI Taxonomy" id="1572644"/>
    <lineage>
        <taxon>Bacteria</taxon>
        <taxon>Bacillati</taxon>
        <taxon>Actinomycetota</taxon>
        <taxon>Actinomycetes</taxon>
        <taxon>Micrococcales</taxon>
        <taxon>Microbacteriaceae</taxon>
        <taxon>Microbacterium</taxon>
    </lineage>
</organism>
<evidence type="ECO:0000313" key="2">
    <source>
        <dbReference type="EMBL" id="MBB3158535.1"/>
    </source>
</evidence>